<dbReference type="RefSeq" id="XP_018292470.1">
    <property type="nucleotide sequence ID" value="XM_018438435.1"/>
</dbReference>
<dbReference type="AlphaFoldDB" id="A0A163DZN5"/>
<keyword evidence="5" id="KW-0472">Membrane</keyword>
<evidence type="ECO:0008006" key="10">
    <source>
        <dbReference type="Google" id="ProtNLM"/>
    </source>
</evidence>
<reference evidence="9" key="1">
    <citation type="submission" date="2015-06" db="EMBL/GenBank/DDBJ databases">
        <title>Expansion of signal transduction pathways in fungi by whole-genome duplication.</title>
        <authorList>
            <consortium name="DOE Joint Genome Institute"/>
            <person name="Corrochano L.M."/>
            <person name="Kuo A."/>
            <person name="Marcet-Houben M."/>
            <person name="Polaino S."/>
            <person name="Salamov A."/>
            <person name="Villalobos J.M."/>
            <person name="Alvarez M.I."/>
            <person name="Avalos J."/>
            <person name="Benito E.P."/>
            <person name="Benoit I."/>
            <person name="Burger G."/>
            <person name="Camino L.P."/>
            <person name="Canovas D."/>
            <person name="Cerda-Olmedo E."/>
            <person name="Cheng J.-F."/>
            <person name="Dominguez A."/>
            <person name="Elias M."/>
            <person name="Eslava A.P."/>
            <person name="Glaser F."/>
            <person name="Grimwood J."/>
            <person name="Gutierrez G."/>
            <person name="Heitman J."/>
            <person name="Henrissat B."/>
            <person name="Iturriaga E.A."/>
            <person name="Lang B.F."/>
            <person name="Lavin J.L."/>
            <person name="Lee S."/>
            <person name="Li W."/>
            <person name="Lindquist E."/>
            <person name="Lopez-Garcia S."/>
            <person name="Luque E.M."/>
            <person name="Marcos A.T."/>
            <person name="Martin J."/>
            <person name="McCluskey K."/>
            <person name="Medina H.R."/>
            <person name="Miralles-Duran A."/>
            <person name="Miyazaki A."/>
            <person name="Munoz-Torres E."/>
            <person name="Oguiza J.A."/>
            <person name="Ohm R."/>
            <person name="Olmedo M."/>
            <person name="Orejas M."/>
            <person name="Ortiz-Castellanos L."/>
            <person name="Pisabarro A.G."/>
            <person name="Rodriguez-Romero J."/>
            <person name="Ruiz-Herrera J."/>
            <person name="Ruiz-Vazquez R."/>
            <person name="Sanz C."/>
            <person name="Schackwitz W."/>
            <person name="Schmutz J."/>
            <person name="Shahriari M."/>
            <person name="Shelest E."/>
            <person name="Silva-Franco F."/>
            <person name="Soanes D."/>
            <person name="Syed K."/>
            <person name="Tagua V.G."/>
            <person name="Talbot N.J."/>
            <person name="Thon M."/>
            <person name="De vries R.P."/>
            <person name="Wiebenga A."/>
            <person name="Yadav J.S."/>
            <person name="Braun E.L."/>
            <person name="Baker S."/>
            <person name="Garre V."/>
            <person name="Horwitz B."/>
            <person name="Torres-Martinez S."/>
            <person name="Idnurm A."/>
            <person name="Herrera-Estrella A."/>
            <person name="Gabaldon T."/>
            <person name="Grigoriev I.V."/>
        </authorList>
    </citation>
    <scope>NUCLEOTIDE SEQUENCE [LARGE SCALE GENOMIC DNA]</scope>
    <source>
        <strain evidence="9">NRRL 1555(-)</strain>
    </source>
</reference>
<dbReference type="InterPro" id="IPR055412">
    <property type="entry name" value="UVB_sens_C"/>
</dbReference>
<evidence type="ECO:0000256" key="5">
    <source>
        <dbReference type="ARBA" id="ARBA00023136"/>
    </source>
</evidence>
<dbReference type="InterPro" id="IPR006968">
    <property type="entry name" value="RUS_fam"/>
</dbReference>
<comment type="subcellular location">
    <subcellularLocation>
        <location evidence="1">Membrane</location>
    </subcellularLocation>
</comment>
<accession>A0A163DZN5</accession>
<dbReference type="Pfam" id="PF04884">
    <property type="entry name" value="UVB_sens_prot"/>
    <property type="match status" value="1"/>
</dbReference>
<feature type="domain" description="Protein root UVB sensitive/RUS" evidence="6">
    <location>
        <begin position="106"/>
        <end position="342"/>
    </location>
</feature>
<keyword evidence="9" id="KW-1185">Reference proteome</keyword>
<dbReference type="GeneID" id="28999341"/>
<evidence type="ECO:0000256" key="3">
    <source>
        <dbReference type="ARBA" id="ARBA00022692"/>
    </source>
</evidence>
<name>A0A163DZN5_PHYB8</name>
<evidence type="ECO:0000259" key="6">
    <source>
        <dbReference type="Pfam" id="PF04884"/>
    </source>
</evidence>
<dbReference type="Proteomes" id="UP000077315">
    <property type="component" value="Unassembled WGS sequence"/>
</dbReference>
<proteinExistence type="inferred from homology"/>
<dbReference type="GO" id="GO:0016020">
    <property type="term" value="C:membrane"/>
    <property type="evidence" value="ECO:0007669"/>
    <property type="project" value="UniProtKB-SubCell"/>
</dbReference>
<dbReference type="VEuPathDB" id="FungiDB:PHYBLDRAFT_181219"/>
<dbReference type="EMBL" id="KV440979">
    <property type="protein sequence ID" value="OAD74430.1"/>
    <property type="molecule type" value="Genomic_DNA"/>
</dbReference>
<evidence type="ECO:0000313" key="9">
    <source>
        <dbReference type="Proteomes" id="UP000077315"/>
    </source>
</evidence>
<evidence type="ECO:0000259" key="7">
    <source>
        <dbReference type="Pfam" id="PF24160"/>
    </source>
</evidence>
<dbReference type="PANTHER" id="PTHR12770">
    <property type="entry name" value="RUS1 FAMILY PROTEIN C16ORF58"/>
    <property type="match status" value="1"/>
</dbReference>
<sequence length="507" mass="56583">MLRCTSRTLGANSHTLQFRLVSRRWLTTQKTTLLTEHTYGRTRIYTSLTTMAKGRAGTVKARIASPIGNRLAWEWLQPKDSDTSGQASAWDRQKRRTAAGFGVLGSIKQNMREMFLPVGYPDSVHSCYKRFHLWLGLETYVGSAIGVLCSQAMLASLGLGAMEATGGAVAIQWVLKDGIGEIGKLFFIKRYASSFDSHPKTWKFVCELLSSVGSFLQLCTSIASPKLFLPLAALGNTFELIHESIWMASHMTFTKHFAASPSGNVGDIVAKDDAQMSSAHLLGMLSGVGLISVSHSPLFLFGAFAVLSPINIWATYKMLNSAEFEILNQAKLMLLSKIFIDTGKVVGYEALRNREIGFGEWIKPSGTPGGVSARIKLGASASSAYSNTNEVEDVIDIMQHENYLINYHKGTMWVMFHEDSRSNDVIKAVLHANKFHDMLAEQNIHRDTAWDKYNEILKESLEWSKEHYPTFVAELDSKEWQSNAVYWNDSGMRLSWEGHDVKEENIE</sequence>
<protein>
    <recommendedName>
        <fullName evidence="10">DUF647 domain-containing protein</fullName>
    </recommendedName>
</protein>
<dbReference type="OrthoDB" id="19606at2759"/>
<dbReference type="Pfam" id="PF24160">
    <property type="entry name" value="UVB_sens_C"/>
    <property type="match status" value="1"/>
</dbReference>
<dbReference type="InterPro" id="IPR054549">
    <property type="entry name" value="UVB_sens_RUS_dom"/>
</dbReference>
<evidence type="ECO:0000313" key="8">
    <source>
        <dbReference type="EMBL" id="OAD74430.1"/>
    </source>
</evidence>
<keyword evidence="4" id="KW-1133">Transmembrane helix</keyword>
<dbReference type="PANTHER" id="PTHR12770:SF31">
    <property type="entry name" value="RUS FAMILY MEMBER 1"/>
    <property type="match status" value="1"/>
</dbReference>
<comment type="similarity">
    <text evidence="2">Belongs to the RUS1 family.</text>
</comment>
<feature type="domain" description="Root UVB sensitive protein C-terminal" evidence="7">
    <location>
        <begin position="372"/>
        <end position="486"/>
    </location>
</feature>
<dbReference type="InParanoid" id="A0A163DZN5"/>
<keyword evidence="3" id="KW-0812">Transmembrane</keyword>
<organism evidence="8 9">
    <name type="scientific">Phycomyces blakesleeanus (strain ATCC 8743b / DSM 1359 / FGSC 10004 / NBRC 33097 / NRRL 1555)</name>
    <dbReference type="NCBI Taxonomy" id="763407"/>
    <lineage>
        <taxon>Eukaryota</taxon>
        <taxon>Fungi</taxon>
        <taxon>Fungi incertae sedis</taxon>
        <taxon>Mucoromycota</taxon>
        <taxon>Mucoromycotina</taxon>
        <taxon>Mucoromycetes</taxon>
        <taxon>Mucorales</taxon>
        <taxon>Phycomycetaceae</taxon>
        <taxon>Phycomyces</taxon>
    </lineage>
</organism>
<gene>
    <name evidence="8" type="ORF">PHYBLDRAFT_181219</name>
</gene>
<evidence type="ECO:0000256" key="2">
    <source>
        <dbReference type="ARBA" id="ARBA00007558"/>
    </source>
</evidence>
<evidence type="ECO:0000256" key="1">
    <source>
        <dbReference type="ARBA" id="ARBA00004370"/>
    </source>
</evidence>
<evidence type="ECO:0000256" key="4">
    <source>
        <dbReference type="ARBA" id="ARBA00022989"/>
    </source>
</evidence>